<feature type="binding site" evidence="5">
    <location>
        <position position="324"/>
    </location>
    <ligand>
        <name>Fe cation</name>
        <dbReference type="ChEBI" id="CHEBI:24875"/>
        <note>catalytic</note>
    </ligand>
</feature>
<name>A0A9W8UK64_AKAMU</name>
<comment type="similarity">
    <text evidence="1">Belongs to the carotenoid oxygenase family.</text>
</comment>
<sequence>MRGLFAKMTSYFSPSDPQVNNNVAIYQNCPGLPQVAGHRGSSRNIFVTTDYNTFQEIDPDTLAPLGTVSQSQVLHRDLKGPLSSAHFQRDPETGDMFNYNLAPGRTSTYRIFRVNTSTGTTDILATILEPDPPPPPQCVQDENNKWRCDLCLDYIGFETTDIMTGLYYDVILDRNGAGTKFWRFRMPLDGQAPKAVHGAAAYEVLSILNPHAGELPTINPAYACKPYRYVFGTCNRGLNTVADALVKTDLQTGDALIWCGLHGHSPGEAIFVARPGTVDEDDGIVLSIVLDGSAQKSYLLCLDARSMTESGRAEADFPIGIGFHGFHGGVVE</sequence>
<dbReference type="GO" id="GO:0016121">
    <property type="term" value="P:carotene catabolic process"/>
    <property type="evidence" value="ECO:0007669"/>
    <property type="project" value="TreeGrafter"/>
</dbReference>
<evidence type="ECO:0000256" key="4">
    <source>
        <dbReference type="ARBA" id="ARBA00023004"/>
    </source>
</evidence>
<dbReference type="KEGG" id="amus:LMH87_010845"/>
<evidence type="ECO:0000313" key="7">
    <source>
        <dbReference type="Proteomes" id="UP001144673"/>
    </source>
</evidence>
<evidence type="ECO:0000313" key="6">
    <source>
        <dbReference type="EMBL" id="KAJ4150079.1"/>
    </source>
</evidence>
<dbReference type="RefSeq" id="XP_056051793.1">
    <property type="nucleotide sequence ID" value="XM_056199889.1"/>
</dbReference>
<dbReference type="EMBL" id="JAJHUN010000009">
    <property type="protein sequence ID" value="KAJ4150079.1"/>
    <property type="molecule type" value="Genomic_DNA"/>
</dbReference>
<evidence type="ECO:0000256" key="5">
    <source>
        <dbReference type="PIRSR" id="PIRSR604294-1"/>
    </source>
</evidence>
<keyword evidence="4 5" id="KW-0408">Iron</keyword>
<dbReference type="PANTHER" id="PTHR10543">
    <property type="entry name" value="BETA-CAROTENE DIOXYGENASE"/>
    <property type="match status" value="1"/>
</dbReference>
<comment type="cofactor">
    <cofactor evidence="5">
        <name>Fe(2+)</name>
        <dbReference type="ChEBI" id="CHEBI:29033"/>
    </cofactor>
    <text evidence="5">Binds 1 Fe(2+) ion per subunit.</text>
</comment>
<keyword evidence="3" id="KW-0560">Oxidoreductase</keyword>
<protein>
    <submittedName>
        <fullName evidence="6">Uncharacterized protein</fullName>
    </submittedName>
</protein>
<organism evidence="6 7">
    <name type="scientific">Akanthomyces muscarius</name>
    <name type="common">Entomopathogenic fungus</name>
    <name type="synonym">Lecanicillium muscarium</name>
    <dbReference type="NCBI Taxonomy" id="2231603"/>
    <lineage>
        <taxon>Eukaryota</taxon>
        <taxon>Fungi</taxon>
        <taxon>Dikarya</taxon>
        <taxon>Ascomycota</taxon>
        <taxon>Pezizomycotina</taxon>
        <taxon>Sordariomycetes</taxon>
        <taxon>Hypocreomycetidae</taxon>
        <taxon>Hypocreales</taxon>
        <taxon>Cordycipitaceae</taxon>
        <taxon>Akanthomyces</taxon>
    </lineage>
</organism>
<keyword evidence="7" id="KW-1185">Reference proteome</keyword>
<comment type="caution">
    <text evidence="6">The sequence shown here is derived from an EMBL/GenBank/DDBJ whole genome shotgun (WGS) entry which is preliminary data.</text>
</comment>
<dbReference type="GO" id="GO:0010436">
    <property type="term" value="F:carotenoid dioxygenase activity"/>
    <property type="evidence" value="ECO:0007669"/>
    <property type="project" value="TreeGrafter"/>
</dbReference>
<dbReference type="PANTHER" id="PTHR10543:SF24">
    <property type="entry name" value="CAROTENOID ISOMEROOXYGENASE"/>
    <property type="match status" value="1"/>
</dbReference>
<dbReference type="GeneID" id="80898004"/>
<gene>
    <name evidence="6" type="ORF">LMH87_010845</name>
</gene>
<dbReference type="InterPro" id="IPR004294">
    <property type="entry name" value="Carotenoid_Oase"/>
</dbReference>
<dbReference type="GO" id="GO:0046872">
    <property type="term" value="F:metal ion binding"/>
    <property type="evidence" value="ECO:0007669"/>
    <property type="project" value="UniProtKB-KW"/>
</dbReference>
<dbReference type="Pfam" id="PF03055">
    <property type="entry name" value="RPE65"/>
    <property type="match status" value="2"/>
</dbReference>
<evidence type="ECO:0000256" key="2">
    <source>
        <dbReference type="ARBA" id="ARBA00022723"/>
    </source>
</evidence>
<evidence type="ECO:0000256" key="1">
    <source>
        <dbReference type="ARBA" id="ARBA00006787"/>
    </source>
</evidence>
<accession>A0A9W8UK64</accession>
<proteinExistence type="inferred from homology"/>
<evidence type="ECO:0000256" key="3">
    <source>
        <dbReference type="ARBA" id="ARBA00023002"/>
    </source>
</evidence>
<dbReference type="Proteomes" id="UP001144673">
    <property type="component" value="Chromosome 4"/>
</dbReference>
<reference evidence="6" key="1">
    <citation type="journal article" date="2023" name="Access Microbiol">
        <title>De-novo genome assembly for Akanthomyces muscarius, a biocontrol agent of insect agricultural pests.</title>
        <authorList>
            <person name="Erdos Z."/>
            <person name="Studholme D.J."/>
            <person name="Raymond B."/>
            <person name="Sharma M."/>
        </authorList>
    </citation>
    <scope>NUCLEOTIDE SEQUENCE</scope>
    <source>
        <strain evidence="6">Ve6</strain>
    </source>
</reference>
<keyword evidence="2 5" id="KW-0479">Metal-binding</keyword>
<dbReference type="AlphaFoldDB" id="A0A9W8UK64"/>